<dbReference type="PANTHER" id="PTHR46382:SF1">
    <property type="entry name" value="PHOSPHATIDATE CYTIDYLYLTRANSFERASE"/>
    <property type="match status" value="1"/>
</dbReference>
<dbReference type="RefSeq" id="WP_166032440.1">
    <property type="nucleotide sequence ID" value="NZ_CP048877.1"/>
</dbReference>
<keyword evidence="14" id="KW-0443">Lipid metabolism</keyword>
<evidence type="ECO:0000256" key="3">
    <source>
        <dbReference type="ARBA" id="ARBA00005119"/>
    </source>
</evidence>
<dbReference type="Pfam" id="PF01148">
    <property type="entry name" value="CTP_transf_1"/>
    <property type="match status" value="1"/>
</dbReference>
<evidence type="ECO:0000256" key="14">
    <source>
        <dbReference type="ARBA" id="ARBA00023098"/>
    </source>
</evidence>
<evidence type="ECO:0000256" key="10">
    <source>
        <dbReference type="ARBA" id="ARBA00022679"/>
    </source>
</evidence>
<evidence type="ECO:0000313" key="19">
    <source>
        <dbReference type="EMBL" id="QIJ72222.1"/>
    </source>
</evidence>
<evidence type="ECO:0000256" key="6">
    <source>
        <dbReference type="ARBA" id="ARBA00012487"/>
    </source>
</evidence>
<evidence type="ECO:0000256" key="8">
    <source>
        <dbReference type="ARBA" id="ARBA00022475"/>
    </source>
</evidence>
<dbReference type="GO" id="GO:0005886">
    <property type="term" value="C:plasma membrane"/>
    <property type="evidence" value="ECO:0007669"/>
    <property type="project" value="UniProtKB-SubCell"/>
</dbReference>
<keyword evidence="17" id="KW-1208">Phospholipid metabolism</keyword>
<keyword evidence="8" id="KW-1003">Cell membrane</keyword>
<evidence type="ECO:0000256" key="4">
    <source>
        <dbReference type="ARBA" id="ARBA00005189"/>
    </source>
</evidence>
<dbReference type="UniPathway" id="UPA00557">
    <property type="reaction ID" value="UER00614"/>
</dbReference>
<dbReference type="KEGG" id="tav:G4V39_08035"/>
<dbReference type="AlphaFoldDB" id="A0A6G7PX40"/>
<comment type="pathway">
    <text evidence="4">Lipid metabolism.</text>
</comment>
<keyword evidence="15" id="KW-0472">Membrane</keyword>
<evidence type="ECO:0000256" key="1">
    <source>
        <dbReference type="ARBA" id="ARBA00001698"/>
    </source>
</evidence>
<evidence type="ECO:0000256" key="9">
    <source>
        <dbReference type="ARBA" id="ARBA00022516"/>
    </source>
</evidence>
<comment type="similarity">
    <text evidence="5 18">Belongs to the CDS family.</text>
</comment>
<dbReference type="Proteomes" id="UP000502179">
    <property type="component" value="Chromosome"/>
</dbReference>
<accession>A0A6G7PX40</accession>
<comment type="catalytic activity">
    <reaction evidence="1 18">
        <text>a 1,2-diacyl-sn-glycero-3-phosphate + CTP + H(+) = a CDP-1,2-diacyl-sn-glycerol + diphosphate</text>
        <dbReference type="Rhea" id="RHEA:16229"/>
        <dbReference type="ChEBI" id="CHEBI:15378"/>
        <dbReference type="ChEBI" id="CHEBI:33019"/>
        <dbReference type="ChEBI" id="CHEBI:37563"/>
        <dbReference type="ChEBI" id="CHEBI:58332"/>
        <dbReference type="ChEBI" id="CHEBI:58608"/>
        <dbReference type="EC" id="2.7.7.41"/>
    </reaction>
</comment>
<keyword evidence="16" id="KW-0594">Phospholipid biosynthesis</keyword>
<evidence type="ECO:0000256" key="5">
    <source>
        <dbReference type="ARBA" id="ARBA00010185"/>
    </source>
</evidence>
<keyword evidence="13" id="KW-1133">Transmembrane helix</keyword>
<reference evidence="19 20" key="1">
    <citation type="submission" date="2020-02" db="EMBL/GenBank/DDBJ databases">
        <title>Genome analysis of Thermosulfuriphilus ammonigenes ST65T, an anaerobic thermophilic chemolithoautotrophic bacterium isolated from a deep-sea hydrothermal vent.</title>
        <authorList>
            <person name="Slobodkina G."/>
            <person name="Allioux M."/>
            <person name="Merkel A."/>
            <person name="Alain K."/>
            <person name="Jebbar M."/>
            <person name="Slobodkin A."/>
        </authorList>
    </citation>
    <scope>NUCLEOTIDE SEQUENCE [LARGE SCALE GENOMIC DNA]</scope>
    <source>
        <strain evidence="19 20">ST65</strain>
    </source>
</reference>
<gene>
    <name evidence="19" type="ORF">G4V39_08035</name>
</gene>
<evidence type="ECO:0000256" key="17">
    <source>
        <dbReference type="ARBA" id="ARBA00023264"/>
    </source>
</evidence>
<keyword evidence="20" id="KW-1185">Reference proteome</keyword>
<sequence length="261" mass="28263">MHRKRVITALVLIPLLLLLILYGGRGTLWAVLLGALTLATHEYGAMVLRNRLFEGTLMVLSLGLGTVVYLGITPWPFIYGSLLIVAGLALVSYQPGLEHLFRICAFLAGLLYLPFTFVHLGLIADLPQGRFWLLFLMGVIFAGDTLAYYSGRALGRHALARRISPKKTVEGAIGGLVGSGAAAMVLGRLFFPSWTLFSLAELGIFLGFIGQIGDLFESVIKRAVGVKDSGRLLPGHGGLLDRVDALLLATPALYYWLKAIL</sequence>
<proteinExistence type="inferred from homology"/>
<keyword evidence="12 18" id="KW-0548">Nucleotidyltransferase</keyword>
<evidence type="ECO:0000256" key="16">
    <source>
        <dbReference type="ARBA" id="ARBA00023209"/>
    </source>
</evidence>
<dbReference type="PROSITE" id="PS01315">
    <property type="entry name" value="CDS"/>
    <property type="match status" value="1"/>
</dbReference>
<dbReference type="EMBL" id="CP048877">
    <property type="protein sequence ID" value="QIJ72222.1"/>
    <property type="molecule type" value="Genomic_DNA"/>
</dbReference>
<evidence type="ECO:0000256" key="15">
    <source>
        <dbReference type="ARBA" id="ARBA00023136"/>
    </source>
</evidence>
<dbReference type="InterPro" id="IPR000374">
    <property type="entry name" value="PC_trans"/>
</dbReference>
<evidence type="ECO:0000256" key="12">
    <source>
        <dbReference type="ARBA" id="ARBA00022695"/>
    </source>
</evidence>
<evidence type="ECO:0000256" key="18">
    <source>
        <dbReference type="RuleBase" id="RU003938"/>
    </source>
</evidence>
<keyword evidence="11 18" id="KW-0812">Transmembrane</keyword>
<name>A0A6G7PX40_9BACT</name>
<evidence type="ECO:0000256" key="11">
    <source>
        <dbReference type="ARBA" id="ARBA00022692"/>
    </source>
</evidence>
<dbReference type="GO" id="GO:0004605">
    <property type="term" value="F:phosphatidate cytidylyltransferase activity"/>
    <property type="evidence" value="ECO:0007669"/>
    <property type="project" value="UniProtKB-EC"/>
</dbReference>
<keyword evidence="10 18" id="KW-0808">Transferase</keyword>
<organism evidence="19 20">
    <name type="scientific">Thermosulfuriphilus ammonigenes</name>
    <dbReference type="NCBI Taxonomy" id="1936021"/>
    <lineage>
        <taxon>Bacteria</taxon>
        <taxon>Pseudomonadati</taxon>
        <taxon>Thermodesulfobacteriota</taxon>
        <taxon>Thermodesulfobacteria</taxon>
        <taxon>Thermodesulfobacteriales</taxon>
        <taxon>Thermodesulfobacteriaceae</taxon>
        <taxon>Thermosulfuriphilus</taxon>
    </lineage>
</organism>
<dbReference type="GO" id="GO:0016024">
    <property type="term" value="P:CDP-diacylglycerol biosynthetic process"/>
    <property type="evidence" value="ECO:0007669"/>
    <property type="project" value="UniProtKB-UniPathway"/>
</dbReference>
<evidence type="ECO:0000313" key="20">
    <source>
        <dbReference type="Proteomes" id="UP000502179"/>
    </source>
</evidence>
<keyword evidence="9" id="KW-0444">Lipid biosynthesis</keyword>
<evidence type="ECO:0000256" key="2">
    <source>
        <dbReference type="ARBA" id="ARBA00004651"/>
    </source>
</evidence>
<dbReference type="PANTHER" id="PTHR46382">
    <property type="entry name" value="PHOSPHATIDATE CYTIDYLYLTRANSFERASE"/>
    <property type="match status" value="1"/>
</dbReference>
<evidence type="ECO:0000256" key="13">
    <source>
        <dbReference type="ARBA" id="ARBA00022989"/>
    </source>
</evidence>
<comment type="subcellular location">
    <subcellularLocation>
        <location evidence="2">Cell membrane</location>
        <topology evidence="2">Multi-pass membrane protein</topology>
    </subcellularLocation>
</comment>
<evidence type="ECO:0000256" key="7">
    <source>
        <dbReference type="ARBA" id="ARBA00019373"/>
    </source>
</evidence>
<dbReference type="EC" id="2.7.7.41" evidence="6 18"/>
<protein>
    <recommendedName>
        <fullName evidence="7 18">Phosphatidate cytidylyltransferase</fullName>
        <ecNumber evidence="6 18">2.7.7.41</ecNumber>
    </recommendedName>
</protein>
<comment type="pathway">
    <text evidence="3 18">Phospholipid metabolism; CDP-diacylglycerol biosynthesis; CDP-diacylglycerol from sn-glycerol 3-phosphate: step 3/3.</text>
</comment>